<feature type="compositionally biased region" description="Basic and acidic residues" evidence="1">
    <location>
        <begin position="21"/>
        <end position="44"/>
    </location>
</feature>
<evidence type="ECO:0000313" key="2">
    <source>
        <dbReference type="EMBL" id="GFS42585.1"/>
    </source>
</evidence>
<sequence length="138" mass="15687">MKLLEDSLEERLEKTGSLLSDLEKVEGETKEGDLDESKGREKHTEKKRKNNKEKGEVPWPFKGYPSQVCVEELNNLGWGGEKGNHTNLLLNTHTGPVSHFFAFTEGVINGYITPLHNFSQVFHQDPVREVRRVHFGSA</sequence>
<evidence type="ECO:0000313" key="3">
    <source>
        <dbReference type="Proteomes" id="UP000585474"/>
    </source>
</evidence>
<dbReference type="EMBL" id="BJWL01000401">
    <property type="protein sequence ID" value="GFS42585.1"/>
    <property type="molecule type" value="Genomic_DNA"/>
</dbReference>
<dbReference type="AlphaFoldDB" id="A0A7J0DU45"/>
<accession>A0A7J0DU45</accession>
<proteinExistence type="predicted"/>
<reference evidence="3" key="1">
    <citation type="submission" date="2019-07" db="EMBL/GenBank/DDBJ databases">
        <title>De Novo Assembly of kiwifruit Actinidia rufa.</title>
        <authorList>
            <person name="Sugita-Konishi S."/>
            <person name="Sato K."/>
            <person name="Mori E."/>
            <person name="Abe Y."/>
            <person name="Kisaki G."/>
            <person name="Hamano K."/>
            <person name="Suezawa K."/>
            <person name="Otani M."/>
            <person name="Fukuda T."/>
            <person name="Manabe T."/>
            <person name="Gomi K."/>
            <person name="Tabuchi M."/>
            <person name="Akimitsu K."/>
            <person name="Kataoka I."/>
        </authorList>
    </citation>
    <scope>NUCLEOTIDE SEQUENCE [LARGE SCALE GENOMIC DNA]</scope>
    <source>
        <strain evidence="3">cv. Fuchu</strain>
    </source>
</reference>
<organism evidence="2 3">
    <name type="scientific">Actinidia rufa</name>
    <dbReference type="NCBI Taxonomy" id="165716"/>
    <lineage>
        <taxon>Eukaryota</taxon>
        <taxon>Viridiplantae</taxon>
        <taxon>Streptophyta</taxon>
        <taxon>Embryophyta</taxon>
        <taxon>Tracheophyta</taxon>
        <taxon>Spermatophyta</taxon>
        <taxon>Magnoliopsida</taxon>
        <taxon>eudicotyledons</taxon>
        <taxon>Gunneridae</taxon>
        <taxon>Pentapetalae</taxon>
        <taxon>asterids</taxon>
        <taxon>Ericales</taxon>
        <taxon>Actinidiaceae</taxon>
        <taxon>Actinidia</taxon>
    </lineage>
</organism>
<gene>
    <name evidence="2" type="ORF">Acr_00g0080700</name>
</gene>
<feature type="region of interest" description="Disordered" evidence="1">
    <location>
        <begin position="15"/>
        <end position="59"/>
    </location>
</feature>
<protein>
    <submittedName>
        <fullName evidence="2">TBP-associated factor 5</fullName>
    </submittedName>
</protein>
<name>A0A7J0DU45_9ERIC</name>
<keyword evidence="3" id="KW-1185">Reference proteome</keyword>
<evidence type="ECO:0000256" key="1">
    <source>
        <dbReference type="SAM" id="MobiDB-lite"/>
    </source>
</evidence>
<dbReference type="Proteomes" id="UP000585474">
    <property type="component" value="Unassembled WGS sequence"/>
</dbReference>
<comment type="caution">
    <text evidence="2">The sequence shown here is derived from an EMBL/GenBank/DDBJ whole genome shotgun (WGS) entry which is preliminary data.</text>
</comment>